<dbReference type="Gene3D" id="1.10.287.310">
    <property type="match status" value="1"/>
</dbReference>
<proteinExistence type="inferred from homology"/>
<evidence type="ECO:0000256" key="1">
    <source>
        <dbReference type="ARBA" id="ARBA00009254"/>
    </source>
</evidence>
<dbReference type="OrthoDB" id="9815192at2"/>
<dbReference type="HAMAP" id="MF_00374">
    <property type="entry name" value="Ribosomal_uL29"/>
    <property type="match status" value="1"/>
</dbReference>
<dbReference type="InterPro" id="IPR036049">
    <property type="entry name" value="Ribosomal_uL29_sf"/>
</dbReference>
<evidence type="ECO:0000313" key="7">
    <source>
        <dbReference type="Proteomes" id="UP000031258"/>
    </source>
</evidence>
<dbReference type="PANTHER" id="PTHR10916:SF0">
    <property type="entry name" value="LARGE RIBOSOMAL SUBUNIT PROTEIN UL29C"/>
    <property type="match status" value="1"/>
</dbReference>
<comment type="caution">
    <text evidence="6">The sequence shown here is derived from an EMBL/GenBank/DDBJ whole genome shotgun (WGS) entry which is preliminary data.</text>
</comment>
<dbReference type="Pfam" id="PF00831">
    <property type="entry name" value="Ribosomal_L29"/>
    <property type="match status" value="1"/>
</dbReference>
<comment type="similarity">
    <text evidence="1 5">Belongs to the universal ribosomal protein uL29 family.</text>
</comment>
<keyword evidence="3 5" id="KW-0687">Ribonucleoprotein</keyword>
<evidence type="ECO:0000256" key="4">
    <source>
        <dbReference type="ARBA" id="ARBA00035204"/>
    </source>
</evidence>
<evidence type="ECO:0000256" key="5">
    <source>
        <dbReference type="HAMAP-Rule" id="MF_00374"/>
    </source>
</evidence>
<dbReference type="AlphaFoldDB" id="A0A0C1N0J2"/>
<dbReference type="SUPFAM" id="SSF46561">
    <property type="entry name" value="Ribosomal protein L29 (L29p)"/>
    <property type="match status" value="1"/>
</dbReference>
<sequence>MKMSEIIAKTDKEILIDIQSLKRESMNLKFHKATGELTNPSRFKVVRKLIARYKTIITQRKNTAN</sequence>
<evidence type="ECO:0000256" key="3">
    <source>
        <dbReference type="ARBA" id="ARBA00023274"/>
    </source>
</evidence>
<reference evidence="6 7" key="1">
    <citation type="submission" date="2014-11" db="EMBL/GenBank/DDBJ databases">
        <title>A Rickettsiales Symbiont of Amoebae With Ancient Features.</title>
        <authorList>
            <person name="Schulz F."/>
            <person name="Martijn J."/>
            <person name="Wascher F."/>
            <person name="Kostanjsek R."/>
            <person name="Ettema T.J."/>
            <person name="Horn M."/>
        </authorList>
    </citation>
    <scope>NUCLEOTIDE SEQUENCE [LARGE SCALE GENOMIC DNA]</scope>
    <source>
        <strain evidence="6 7">UWC36</strain>
    </source>
</reference>
<dbReference type="Proteomes" id="UP000031258">
    <property type="component" value="Unassembled WGS sequence"/>
</dbReference>
<dbReference type="GO" id="GO:0022625">
    <property type="term" value="C:cytosolic large ribosomal subunit"/>
    <property type="evidence" value="ECO:0007669"/>
    <property type="project" value="TreeGrafter"/>
</dbReference>
<evidence type="ECO:0000256" key="2">
    <source>
        <dbReference type="ARBA" id="ARBA00022980"/>
    </source>
</evidence>
<dbReference type="NCBIfam" id="TIGR00012">
    <property type="entry name" value="L29"/>
    <property type="match status" value="1"/>
</dbReference>
<accession>A0A0C1N0J2</accession>
<dbReference type="EMBL" id="JSWE01000058">
    <property type="protein sequence ID" value="KIE05831.1"/>
    <property type="molecule type" value="Genomic_DNA"/>
</dbReference>
<dbReference type="FunFam" id="1.10.287.310:FF:000001">
    <property type="entry name" value="50S ribosomal protein L29"/>
    <property type="match status" value="1"/>
</dbReference>
<organism evidence="6 7">
    <name type="scientific">Candidatus Jidaibacter acanthamoebae</name>
    <dbReference type="NCBI Taxonomy" id="86105"/>
    <lineage>
        <taxon>Bacteria</taxon>
        <taxon>Pseudomonadati</taxon>
        <taxon>Pseudomonadota</taxon>
        <taxon>Alphaproteobacteria</taxon>
        <taxon>Rickettsiales</taxon>
        <taxon>Candidatus Midichloriaceae</taxon>
        <taxon>Candidatus Jidaibacter</taxon>
    </lineage>
</organism>
<keyword evidence="7" id="KW-1185">Reference proteome</keyword>
<dbReference type="PANTHER" id="PTHR10916">
    <property type="entry name" value="60S RIBOSOMAL PROTEIN L35/50S RIBOSOMAL PROTEIN L29"/>
    <property type="match status" value="1"/>
</dbReference>
<dbReference type="RefSeq" id="WP_039455042.1">
    <property type="nucleotide sequence ID" value="NZ_JSWE01000058.1"/>
</dbReference>
<dbReference type="STRING" id="86105.NF27_CG00110"/>
<dbReference type="GO" id="GO:0003735">
    <property type="term" value="F:structural constituent of ribosome"/>
    <property type="evidence" value="ECO:0007669"/>
    <property type="project" value="InterPro"/>
</dbReference>
<keyword evidence="2 5" id="KW-0689">Ribosomal protein</keyword>
<name>A0A0C1N0J2_9RICK</name>
<evidence type="ECO:0000313" key="6">
    <source>
        <dbReference type="EMBL" id="KIE05831.1"/>
    </source>
</evidence>
<gene>
    <name evidence="6" type="primary">rpmC_2</name>
    <name evidence="5" type="synonym">rpmC</name>
    <name evidence="6" type="ORF">NF27_CG00110</name>
</gene>
<protein>
    <recommendedName>
        <fullName evidence="4 5">Large ribosomal subunit protein uL29</fullName>
    </recommendedName>
</protein>
<dbReference type="GO" id="GO:0006412">
    <property type="term" value="P:translation"/>
    <property type="evidence" value="ECO:0007669"/>
    <property type="project" value="UniProtKB-UniRule"/>
</dbReference>
<dbReference type="InterPro" id="IPR050063">
    <property type="entry name" value="Ribosomal_protein_uL29"/>
</dbReference>
<dbReference type="InterPro" id="IPR001854">
    <property type="entry name" value="Ribosomal_uL29"/>
</dbReference>
<dbReference type="CDD" id="cd00427">
    <property type="entry name" value="Ribosomal_L29_HIP"/>
    <property type="match status" value="1"/>
</dbReference>